<comment type="caution">
    <text evidence="1">The sequence shown here is derived from an EMBL/GenBank/DDBJ whole genome shotgun (WGS) entry which is preliminary data.</text>
</comment>
<organism evidence="1 2">
    <name type="scientific">Lactiplantibacillus xiangfangensis</name>
    <dbReference type="NCBI Taxonomy" id="942150"/>
    <lineage>
        <taxon>Bacteria</taxon>
        <taxon>Bacillati</taxon>
        <taxon>Bacillota</taxon>
        <taxon>Bacilli</taxon>
        <taxon>Lactobacillales</taxon>
        <taxon>Lactobacillaceae</taxon>
        <taxon>Lactiplantibacillus</taxon>
    </lineage>
</organism>
<dbReference type="OrthoDB" id="2303227at2"/>
<keyword evidence="2" id="KW-1185">Reference proteome</keyword>
<protein>
    <submittedName>
        <fullName evidence="1">Uncharacterized protein</fullName>
    </submittedName>
</protein>
<accession>A0A0R2MFH6</accession>
<dbReference type="PATRIC" id="fig|942150.3.peg.2709"/>
<proteinExistence type="predicted"/>
<sequence>MTPKNSNIRLEFDAEVLRNEIFDVHDFATFERFWQRFEHFLTDRMVVGRLNVLEAHGLIPSEFRDVAGRLAYSAGDQEYQIDYDQIVREWMVTTQ</sequence>
<reference evidence="1 2" key="1">
    <citation type="journal article" date="2015" name="Genome Announc.">
        <title>Expanding the biotechnology potential of lactobacilli through comparative genomics of 213 strains and associated genera.</title>
        <authorList>
            <person name="Sun Z."/>
            <person name="Harris H.M."/>
            <person name="McCann A."/>
            <person name="Guo C."/>
            <person name="Argimon S."/>
            <person name="Zhang W."/>
            <person name="Yang X."/>
            <person name="Jeffery I.B."/>
            <person name="Cooney J.C."/>
            <person name="Kagawa T.F."/>
            <person name="Liu W."/>
            <person name="Song Y."/>
            <person name="Salvetti E."/>
            <person name="Wrobel A."/>
            <person name="Rasinkangas P."/>
            <person name="Parkhill J."/>
            <person name="Rea M.C."/>
            <person name="O'Sullivan O."/>
            <person name="Ritari J."/>
            <person name="Douillard F.P."/>
            <person name="Paul Ross R."/>
            <person name="Yang R."/>
            <person name="Briner A.E."/>
            <person name="Felis G.E."/>
            <person name="de Vos W.M."/>
            <person name="Barrangou R."/>
            <person name="Klaenhammer T.R."/>
            <person name="Caufield P.W."/>
            <person name="Cui Y."/>
            <person name="Zhang H."/>
            <person name="O'Toole P.W."/>
        </authorList>
    </citation>
    <scope>NUCLEOTIDE SEQUENCE [LARGE SCALE GENOMIC DNA]</scope>
    <source>
        <strain evidence="1 2">LMG 26013</strain>
    </source>
</reference>
<evidence type="ECO:0000313" key="1">
    <source>
        <dbReference type="EMBL" id="KRO10907.1"/>
    </source>
</evidence>
<dbReference type="STRING" id="942150.IV64_GL002598"/>
<name>A0A0R2MFH6_9LACO</name>
<dbReference type="RefSeq" id="WP_157061075.1">
    <property type="nucleotide sequence ID" value="NZ_JQCL01000057.1"/>
</dbReference>
<gene>
    <name evidence="1" type="ORF">IV64_GL002598</name>
</gene>
<evidence type="ECO:0000313" key="2">
    <source>
        <dbReference type="Proteomes" id="UP000051783"/>
    </source>
</evidence>
<dbReference type="EMBL" id="JQCL01000057">
    <property type="protein sequence ID" value="KRO10907.1"/>
    <property type="molecule type" value="Genomic_DNA"/>
</dbReference>
<dbReference type="Proteomes" id="UP000051783">
    <property type="component" value="Unassembled WGS sequence"/>
</dbReference>
<dbReference type="AlphaFoldDB" id="A0A0R2MFH6"/>